<reference evidence="3" key="1">
    <citation type="submission" date="2014-09" db="EMBL/GenBank/DDBJ databases">
        <authorList>
            <person name="Sharma Rahul"/>
            <person name="Thines Marco"/>
        </authorList>
    </citation>
    <scope>NUCLEOTIDE SEQUENCE [LARGE SCALE GENOMIC DNA]</scope>
</reference>
<protein>
    <submittedName>
        <fullName evidence="2">Dynein 1 light intermediate</fullName>
    </submittedName>
</protein>
<evidence type="ECO:0000313" key="3">
    <source>
        <dbReference type="Proteomes" id="UP000054928"/>
    </source>
</evidence>
<dbReference type="Proteomes" id="UP000054928">
    <property type="component" value="Unassembled WGS sequence"/>
</dbReference>
<feature type="compositionally biased region" description="Basic and acidic residues" evidence="1">
    <location>
        <begin position="174"/>
        <end position="188"/>
    </location>
</feature>
<dbReference type="EMBL" id="CCYD01000428">
    <property type="protein sequence ID" value="CEG39549.1"/>
    <property type="molecule type" value="Genomic_DNA"/>
</dbReference>
<evidence type="ECO:0000256" key="1">
    <source>
        <dbReference type="SAM" id="MobiDB-lite"/>
    </source>
</evidence>
<evidence type="ECO:0000313" key="2">
    <source>
        <dbReference type="EMBL" id="CEG39549.1"/>
    </source>
</evidence>
<keyword evidence="3" id="KW-1185">Reference proteome</keyword>
<dbReference type="OrthoDB" id="27603at2759"/>
<dbReference type="AlphaFoldDB" id="A0A0P1AFN1"/>
<dbReference type="RefSeq" id="XP_024575918.1">
    <property type="nucleotide sequence ID" value="XM_024725108.1"/>
</dbReference>
<name>A0A0P1AFN1_PLAHL</name>
<sequence length="188" mass="21426">MLWLTRRHADQTMSLLIFQLSSVTDMIRTTYAGDGMCEALQRALGSKEFGDSDKKLSLRLRARLHRYCLVGSQARWPVDKPFEKIVPPPADDTEDNATSIVAEVRLDSHEQWLEKLEKTAGAGLEELQKQSIEASKKTEQAAVARRIAADRRKREEKDVSSKHLQNFFNNLLSRPEKTKSSRSLTDKK</sequence>
<feature type="region of interest" description="Disordered" evidence="1">
    <location>
        <begin position="166"/>
        <end position="188"/>
    </location>
</feature>
<dbReference type="STRING" id="4781.A0A0P1AFN1"/>
<accession>A0A0P1AFN1</accession>
<dbReference type="GeneID" id="36404846"/>
<proteinExistence type="predicted"/>
<organism evidence="2 3">
    <name type="scientific">Plasmopara halstedii</name>
    <name type="common">Downy mildew of sunflower</name>
    <dbReference type="NCBI Taxonomy" id="4781"/>
    <lineage>
        <taxon>Eukaryota</taxon>
        <taxon>Sar</taxon>
        <taxon>Stramenopiles</taxon>
        <taxon>Oomycota</taxon>
        <taxon>Peronosporomycetes</taxon>
        <taxon>Peronosporales</taxon>
        <taxon>Peronosporaceae</taxon>
        <taxon>Plasmopara</taxon>
    </lineage>
</organism>